<feature type="compositionally biased region" description="Low complexity" evidence="1">
    <location>
        <begin position="127"/>
        <end position="166"/>
    </location>
</feature>
<dbReference type="PANTHER" id="PTHR16861">
    <property type="entry name" value="GLYCOPROTEIN 38"/>
    <property type="match status" value="1"/>
</dbReference>
<keyword evidence="2" id="KW-0812">Transmembrane</keyword>
<feature type="compositionally biased region" description="Basic and acidic residues" evidence="1">
    <location>
        <begin position="261"/>
        <end position="271"/>
    </location>
</feature>
<feature type="compositionally biased region" description="Basic and acidic residues" evidence="1">
    <location>
        <begin position="239"/>
        <end position="251"/>
    </location>
</feature>
<dbReference type="EMBL" id="JARKIF010000008">
    <property type="protein sequence ID" value="KAJ7632796.1"/>
    <property type="molecule type" value="Genomic_DNA"/>
</dbReference>
<accession>A0AAD7FMV1</accession>
<dbReference type="Proteomes" id="UP001221142">
    <property type="component" value="Unassembled WGS sequence"/>
</dbReference>
<reference evidence="3" key="1">
    <citation type="submission" date="2023-03" db="EMBL/GenBank/DDBJ databases">
        <title>Massive genome expansion in bonnet fungi (Mycena s.s.) driven by repeated elements and novel gene families across ecological guilds.</title>
        <authorList>
            <consortium name="Lawrence Berkeley National Laboratory"/>
            <person name="Harder C.B."/>
            <person name="Miyauchi S."/>
            <person name="Viragh M."/>
            <person name="Kuo A."/>
            <person name="Thoen E."/>
            <person name="Andreopoulos B."/>
            <person name="Lu D."/>
            <person name="Skrede I."/>
            <person name="Drula E."/>
            <person name="Henrissat B."/>
            <person name="Morin E."/>
            <person name="Kohler A."/>
            <person name="Barry K."/>
            <person name="LaButti K."/>
            <person name="Morin E."/>
            <person name="Salamov A."/>
            <person name="Lipzen A."/>
            <person name="Mereny Z."/>
            <person name="Hegedus B."/>
            <person name="Baldrian P."/>
            <person name="Stursova M."/>
            <person name="Weitz H."/>
            <person name="Taylor A."/>
            <person name="Grigoriev I.V."/>
            <person name="Nagy L.G."/>
            <person name="Martin F."/>
            <person name="Kauserud H."/>
        </authorList>
    </citation>
    <scope>NUCLEOTIDE SEQUENCE</scope>
    <source>
        <strain evidence="3">9284</strain>
    </source>
</reference>
<evidence type="ECO:0000313" key="3">
    <source>
        <dbReference type="EMBL" id="KAJ7632796.1"/>
    </source>
</evidence>
<evidence type="ECO:0000256" key="1">
    <source>
        <dbReference type="SAM" id="MobiDB-lite"/>
    </source>
</evidence>
<dbReference type="PANTHER" id="PTHR16861:SF8">
    <property type="entry name" value="EXTRACELLULAR MEMBRANE PROTEIN CFEM DOMAIN-CONTAINING PROTEIN"/>
    <property type="match status" value="1"/>
</dbReference>
<name>A0AAD7FMV1_9AGAR</name>
<keyword evidence="2" id="KW-1133">Transmembrane helix</keyword>
<organism evidence="3 4">
    <name type="scientific">Roridomyces roridus</name>
    <dbReference type="NCBI Taxonomy" id="1738132"/>
    <lineage>
        <taxon>Eukaryota</taxon>
        <taxon>Fungi</taxon>
        <taxon>Dikarya</taxon>
        <taxon>Basidiomycota</taxon>
        <taxon>Agaricomycotina</taxon>
        <taxon>Agaricomycetes</taxon>
        <taxon>Agaricomycetidae</taxon>
        <taxon>Agaricales</taxon>
        <taxon>Marasmiineae</taxon>
        <taxon>Mycenaceae</taxon>
        <taxon>Roridomyces</taxon>
    </lineage>
</organism>
<proteinExistence type="predicted"/>
<evidence type="ECO:0000256" key="2">
    <source>
        <dbReference type="SAM" id="Phobius"/>
    </source>
</evidence>
<protein>
    <submittedName>
        <fullName evidence="3">Uncharacterized protein</fullName>
    </submittedName>
</protein>
<feature type="region of interest" description="Disordered" evidence="1">
    <location>
        <begin position="124"/>
        <end position="171"/>
    </location>
</feature>
<feature type="region of interest" description="Disordered" evidence="1">
    <location>
        <begin position="239"/>
        <end position="271"/>
    </location>
</feature>
<dbReference type="AlphaFoldDB" id="A0AAD7FMV1"/>
<keyword evidence="2" id="KW-0472">Membrane</keyword>
<feature type="transmembrane region" description="Helical" evidence="2">
    <location>
        <begin position="180"/>
        <end position="202"/>
    </location>
</feature>
<gene>
    <name evidence="3" type="ORF">FB45DRAFT_913521</name>
</gene>
<sequence length="271" mass="28637">MIARREEDCSLLDNAQNHGLCNIHICNGDGHPNCQCSDISYLLSAACDSCLRMPDIPSWENYSLPFRCPNSTAPTPFPSDLSSSAIPSWAIAMVSATPSPTTFNAQAATSLALFISSAGTFPTPNASSSTTDPTSSSSSSSSSSSPPTSTLSSSSPAETSSPSVSPLRGVSEKSHSNAGAIAGGLIGALVFLGLVVTGLLYLRRRRRQSHIAPSAAYMAALRAGEQPYHPVHLRDSMDEMRSVERPPERHGSPLPSSSDSLRNESRFLEHT</sequence>
<evidence type="ECO:0000313" key="4">
    <source>
        <dbReference type="Proteomes" id="UP001221142"/>
    </source>
</evidence>
<keyword evidence="4" id="KW-1185">Reference proteome</keyword>
<comment type="caution">
    <text evidence="3">The sequence shown here is derived from an EMBL/GenBank/DDBJ whole genome shotgun (WGS) entry which is preliminary data.</text>
</comment>